<protein>
    <recommendedName>
        <fullName evidence="7">Zn(2)-C6 fungal-type domain-containing protein</fullName>
    </recommendedName>
</protein>
<evidence type="ECO:0000259" key="7">
    <source>
        <dbReference type="PROSITE" id="PS50048"/>
    </source>
</evidence>
<evidence type="ECO:0000256" key="3">
    <source>
        <dbReference type="ARBA" id="ARBA00023125"/>
    </source>
</evidence>
<evidence type="ECO:0000313" key="8">
    <source>
        <dbReference type="EMBL" id="KIW80420.1"/>
    </source>
</evidence>
<keyword evidence="5" id="KW-0539">Nucleus</keyword>
<keyword evidence="3" id="KW-0238">DNA-binding</keyword>
<evidence type="ECO:0000313" key="9">
    <source>
        <dbReference type="Proteomes" id="UP000053029"/>
    </source>
</evidence>
<dbReference type="AlphaFoldDB" id="A0A0D2GPG6"/>
<dbReference type="InterPro" id="IPR001138">
    <property type="entry name" value="Zn2Cys6_DnaBD"/>
</dbReference>
<dbReference type="SMART" id="SM00066">
    <property type="entry name" value="GAL4"/>
    <property type="match status" value="1"/>
</dbReference>
<dbReference type="GeneID" id="25306525"/>
<accession>A0A0D2GPG6</accession>
<dbReference type="CDD" id="cd00067">
    <property type="entry name" value="GAL4"/>
    <property type="match status" value="1"/>
</dbReference>
<dbReference type="PROSITE" id="PS00463">
    <property type="entry name" value="ZN2_CY6_FUNGAL_1"/>
    <property type="match status" value="1"/>
</dbReference>
<dbReference type="RefSeq" id="XP_013284228.1">
    <property type="nucleotide sequence ID" value="XM_013428774.1"/>
</dbReference>
<dbReference type="GO" id="GO:0000978">
    <property type="term" value="F:RNA polymerase II cis-regulatory region sequence-specific DNA binding"/>
    <property type="evidence" value="ECO:0007669"/>
    <property type="project" value="TreeGrafter"/>
</dbReference>
<dbReference type="PROSITE" id="PS50048">
    <property type="entry name" value="ZN2_CY6_FUNGAL_2"/>
    <property type="match status" value="1"/>
</dbReference>
<reference evidence="8 9" key="1">
    <citation type="submission" date="2015-01" db="EMBL/GenBank/DDBJ databases">
        <title>The Genome Sequence of Fonsecaea pedrosoi CBS 271.37.</title>
        <authorList>
            <consortium name="The Broad Institute Genomics Platform"/>
            <person name="Cuomo C."/>
            <person name="de Hoog S."/>
            <person name="Gorbushina A."/>
            <person name="Stielow B."/>
            <person name="Teixiera M."/>
            <person name="Abouelleil A."/>
            <person name="Chapman S.B."/>
            <person name="Priest M."/>
            <person name="Young S.K."/>
            <person name="Wortman J."/>
            <person name="Nusbaum C."/>
            <person name="Birren B."/>
        </authorList>
    </citation>
    <scope>NUCLEOTIDE SEQUENCE [LARGE SCALE GENOMIC DNA]</scope>
    <source>
        <strain evidence="8 9">CBS 271.37</strain>
    </source>
</reference>
<dbReference type="InterPro" id="IPR007219">
    <property type="entry name" value="XnlR_reg_dom"/>
</dbReference>
<dbReference type="GO" id="GO:0000981">
    <property type="term" value="F:DNA-binding transcription factor activity, RNA polymerase II-specific"/>
    <property type="evidence" value="ECO:0007669"/>
    <property type="project" value="InterPro"/>
</dbReference>
<evidence type="ECO:0000256" key="5">
    <source>
        <dbReference type="ARBA" id="ARBA00023242"/>
    </source>
</evidence>
<evidence type="ECO:0000256" key="1">
    <source>
        <dbReference type="ARBA" id="ARBA00022723"/>
    </source>
</evidence>
<evidence type="ECO:0000256" key="6">
    <source>
        <dbReference type="SAM" id="MobiDB-lite"/>
    </source>
</evidence>
<name>A0A0D2GPG6_9EURO</name>
<dbReference type="GO" id="GO:0006351">
    <property type="term" value="P:DNA-templated transcription"/>
    <property type="evidence" value="ECO:0007669"/>
    <property type="project" value="InterPro"/>
</dbReference>
<dbReference type="EMBL" id="KN846972">
    <property type="protein sequence ID" value="KIW80420.1"/>
    <property type="molecule type" value="Genomic_DNA"/>
</dbReference>
<dbReference type="Proteomes" id="UP000053029">
    <property type="component" value="Unassembled WGS sequence"/>
</dbReference>
<evidence type="ECO:0000256" key="4">
    <source>
        <dbReference type="ARBA" id="ARBA00023163"/>
    </source>
</evidence>
<organism evidence="8 9">
    <name type="scientific">Fonsecaea pedrosoi CBS 271.37</name>
    <dbReference type="NCBI Taxonomy" id="1442368"/>
    <lineage>
        <taxon>Eukaryota</taxon>
        <taxon>Fungi</taxon>
        <taxon>Dikarya</taxon>
        <taxon>Ascomycota</taxon>
        <taxon>Pezizomycotina</taxon>
        <taxon>Eurotiomycetes</taxon>
        <taxon>Chaetothyriomycetidae</taxon>
        <taxon>Chaetothyriales</taxon>
        <taxon>Herpotrichiellaceae</taxon>
        <taxon>Fonsecaea</taxon>
    </lineage>
</organism>
<dbReference type="OrthoDB" id="3362851at2759"/>
<keyword evidence="1" id="KW-0479">Metal-binding</keyword>
<dbReference type="GO" id="GO:0000435">
    <property type="term" value="P:positive regulation of transcription from RNA polymerase II promoter by galactose"/>
    <property type="evidence" value="ECO:0007669"/>
    <property type="project" value="TreeGrafter"/>
</dbReference>
<evidence type="ECO:0000256" key="2">
    <source>
        <dbReference type="ARBA" id="ARBA00023015"/>
    </source>
</evidence>
<dbReference type="Gene3D" id="4.10.240.10">
    <property type="entry name" value="Zn(2)-C6 fungal-type DNA-binding domain"/>
    <property type="match status" value="1"/>
</dbReference>
<dbReference type="InterPro" id="IPR036864">
    <property type="entry name" value="Zn2-C6_fun-type_DNA-bd_sf"/>
</dbReference>
<dbReference type="PANTHER" id="PTHR47424">
    <property type="entry name" value="REGULATORY PROTEIN GAL4"/>
    <property type="match status" value="1"/>
</dbReference>
<feature type="domain" description="Zn(2)-C6 fungal-type" evidence="7">
    <location>
        <begin position="31"/>
        <end position="62"/>
    </location>
</feature>
<dbReference type="Pfam" id="PF04082">
    <property type="entry name" value="Fungal_trans"/>
    <property type="match status" value="1"/>
</dbReference>
<feature type="region of interest" description="Disordered" evidence="6">
    <location>
        <begin position="1"/>
        <end position="30"/>
    </location>
</feature>
<dbReference type="PANTHER" id="PTHR47424:SF5">
    <property type="entry name" value="ZN(II)2CYS6 TRANSCRIPTION FACTOR (EUROFUNG)"/>
    <property type="match status" value="1"/>
</dbReference>
<proteinExistence type="predicted"/>
<dbReference type="GO" id="GO:0005634">
    <property type="term" value="C:nucleus"/>
    <property type="evidence" value="ECO:0007669"/>
    <property type="project" value="TreeGrafter"/>
</dbReference>
<dbReference type="SUPFAM" id="SSF57701">
    <property type="entry name" value="Zn2/Cys6 DNA-binding domain"/>
    <property type="match status" value="1"/>
</dbReference>
<dbReference type="HOGENOM" id="CLU_008599_1_0_1"/>
<gene>
    <name evidence="8" type="ORF">Z517_07035</name>
</gene>
<feature type="compositionally biased region" description="Polar residues" evidence="6">
    <location>
        <begin position="1"/>
        <end position="20"/>
    </location>
</feature>
<keyword evidence="2" id="KW-0805">Transcription regulation</keyword>
<sequence length="725" mass="81371">MDGSSDLTFSATAQNPQRQHSGPEPRRTNRACVECTRRKIKCDGTLPCQNCRKHSLESRCSYRKRQRRTNPSWKTIDQLNDALTARNQIIKQLLPAVDFDSLPGLSRESVIRLISNEVDTQTPSPAADGAVANEVPEALQSLNDIAADEEWNEAQDEEGPEPPVGDAVNGIIIHQHPGSYPRVSSTGAFLHVFFSVCPSAKQSFLDLGQSAFQKPKQLVVRSSSKEPARAAHHVAPVSSTLPSLSSAQQMAIDAYFEQIHALIPMVDESRFRDEFSSQERTDDGWKALSNMVLALGSIAAGDDQSHFAYHERARNLLGYNIFTSGNLEMLQALVLLSALYLYYINSPNTAFLVMGTAFRMAIAIGLHREPAKTTKLGQTPEEEALALARAEVRRRTWWCMIAGNAWQGLLLHRPRVGRWDPLTMDTAWPSTKLSSTSARLESVARQRHNESEDRDWHGIALRVTAEFCIIAQRIGDRMAQLSYITPREIFAFSDELEIWSKSHHFRFLSENSCPKRFWLSRETMMYRFLGVRVLLSRPHLLRLADDAMAHNAFTDEDWKVVSLCQNSASEVIDLICSGLHHDRVSVWHSTFALFQACLIPLISIAVAKKLSLFGEAAVNGWKQSLDGAIRAFKDMAPHTRPADRYGSIVEALRDGVISWNNEDSQYAADIDQYADFLANARSETAMDLMNFDGQDVTAPGPFLEWFDYDLSFGDQQLNWYPLPDP</sequence>
<dbReference type="CDD" id="cd12148">
    <property type="entry name" value="fungal_TF_MHR"/>
    <property type="match status" value="1"/>
</dbReference>
<dbReference type="VEuPathDB" id="FungiDB:Z517_07035"/>
<dbReference type="GO" id="GO:0008270">
    <property type="term" value="F:zinc ion binding"/>
    <property type="evidence" value="ECO:0007669"/>
    <property type="project" value="InterPro"/>
</dbReference>
<keyword evidence="9" id="KW-1185">Reference proteome</keyword>
<dbReference type="InterPro" id="IPR051127">
    <property type="entry name" value="Fungal_SecMet_Regulators"/>
</dbReference>
<dbReference type="Pfam" id="PF00172">
    <property type="entry name" value="Zn_clus"/>
    <property type="match status" value="1"/>
</dbReference>
<keyword evidence="4" id="KW-0804">Transcription</keyword>